<evidence type="ECO:0000256" key="1">
    <source>
        <dbReference type="SAM" id="SignalP"/>
    </source>
</evidence>
<dbReference type="STRING" id="1123404.SAMN02745784_01617"/>
<dbReference type="PANTHER" id="PTHR42779">
    <property type="entry name" value="PROTEIN YNJB"/>
    <property type="match status" value="1"/>
</dbReference>
<protein>
    <submittedName>
        <fullName evidence="2">Putative spermidine/putrescine transport system substrate-binding protein</fullName>
    </submittedName>
</protein>
<dbReference type="InterPro" id="IPR027020">
    <property type="entry name" value="YnjB"/>
</dbReference>
<dbReference type="InterPro" id="IPR006059">
    <property type="entry name" value="SBP"/>
</dbReference>
<dbReference type="SUPFAM" id="SSF53850">
    <property type="entry name" value="Periplasmic binding protein-like II"/>
    <property type="match status" value="1"/>
</dbReference>
<evidence type="ECO:0000313" key="2">
    <source>
        <dbReference type="EMBL" id="SHE72118.1"/>
    </source>
</evidence>
<proteinExistence type="predicted"/>
<dbReference type="AlphaFoldDB" id="A0A1M4VT56"/>
<dbReference type="RefSeq" id="WP_072975186.1">
    <property type="nucleotide sequence ID" value="NZ_FQTY01000005.1"/>
</dbReference>
<accession>A0A1M4VT56</accession>
<dbReference type="Gene3D" id="3.40.190.10">
    <property type="entry name" value="Periplasmic binding protein-like II"/>
    <property type="match status" value="2"/>
</dbReference>
<gene>
    <name evidence="2" type="ORF">SAMN02745784_01617</name>
</gene>
<dbReference type="Proteomes" id="UP000184114">
    <property type="component" value="Unassembled WGS sequence"/>
</dbReference>
<dbReference type="PANTHER" id="PTHR42779:SF1">
    <property type="entry name" value="PROTEIN YNJB"/>
    <property type="match status" value="1"/>
</dbReference>
<organism evidence="2 3">
    <name type="scientific">Tissierella praeacuta DSM 18095</name>
    <dbReference type="NCBI Taxonomy" id="1123404"/>
    <lineage>
        <taxon>Bacteria</taxon>
        <taxon>Bacillati</taxon>
        <taxon>Bacillota</taxon>
        <taxon>Tissierellia</taxon>
        <taxon>Tissierellales</taxon>
        <taxon>Tissierellaceae</taxon>
        <taxon>Tissierella</taxon>
    </lineage>
</organism>
<dbReference type="GeneID" id="90993659"/>
<dbReference type="NCBIfam" id="NF008633">
    <property type="entry name" value="PRK11622.1"/>
    <property type="match status" value="1"/>
</dbReference>
<name>A0A1M4VT56_9FIRM</name>
<keyword evidence="1" id="KW-0732">Signal</keyword>
<dbReference type="PIRSF" id="PIRSF029172">
    <property type="entry name" value="UCP029172_ABC_sbc_YnjB"/>
    <property type="match status" value="1"/>
</dbReference>
<sequence length="422" mass="47724">MNRKVLLLILSGLLIFNLVGCNTNKAEQGVVEQEQVNEGNILDKDFEELLEAARGTTVTFYGWGGSQQTNSWIDGYLSENVKKDYDITVKRVGMNIDEILNSLLNEKQLNVENGNIDVVWINGENFFTAKKNNLLFGPFTDKLPNFNQYIDKDSPDVKYDFGYPVEGYEAPYGKAQMVMVYDSEKIDKTPVDHKELLEWAKKNPGKFTYPALPDFTGSAFVRNIICDIVGYEQFMNMEADEETVRKAIEPAIEYLKELKPYLWKEGKTYPGDAPLLDNMYADGEVWMTMTYNPNAASGKIATGEYKDSTRTFVFDKGTIGNTHFLAIPFNAPNKPGAMALINYILNVESQATKYEPATWGDLPVLDNDKLSQEEKVRFESIELGIATLPQDILLEHRIPEMPADLVPIIEKVWIEEIPGEGE</sequence>
<dbReference type="Pfam" id="PF13416">
    <property type="entry name" value="SBP_bac_8"/>
    <property type="match status" value="1"/>
</dbReference>
<feature type="signal peptide" evidence="1">
    <location>
        <begin position="1"/>
        <end position="20"/>
    </location>
</feature>
<reference evidence="3" key="1">
    <citation type="submission" date="2016-11" db="EMBL/GenBank/DDBJ databases">
        <authorList>
            <person name="Varghese N."/>
            <person name="Submissions S."/>
        </authorList>
    </citation>
    <scope>NUCLEOTIDE SEQUENCE [LARGE SCALE GENOMIC DNA]</scope>
    <source>
        <strain evidence="3">DSM 18095</strain>
    </source>
</reference>
<dbReference type="EMBL" id="FQTY01000005">
    <property type="protein sequence ID" value="SHE72118.1"/>
    <property type="molecule type" value="Genomic_DNA"/>
</dbReference>
<keyword evidence="3" id="KW-1185">Reference proteome</keyword>
<evidence type="ECO:0000313" key="3">
    <source>
        <dbReference type="Proteomes" id="UP000184114"/>
    </source>
</evidence>
<feature type="chain" id="PRO_5039361104" evidence="1">
    <location>
        <begin position="21"/>
        <end position="422"/>
    </location>
</feature>